<dbReference type="InterPro" id="IPR044492">
    <property type="entry name" value="P_typ_ATPase_HD_dom"/>
</dbReference>
<dbReference type="FunFam" id="2.70.150.10:FF:000033">
    <property type="entry name" value="Potassium-transporting ATPase ATP-binding subunit"/>
    <property type="match status" value="1"/>
</dbReference>
<feature type="binding site" evidence="16">
    <location>
        <position position="365"/>
    </location>
    <ligand>
        <name>ATP</name>
        <dbReference type="ChEBI" id="CHEBI:30616"/>
    </ligand>
</feature>
<keyword evidence="15 16" id="KW-0472">Membrane</keyword>
<keyword evidence="12 16" id="KW-1278">Translocase</keyword>
<dbReference type="NCBIfam" id="TIGR01497">
    <property type="entry name" value="kdpB"/>
    <property type="match status" value="1"/>
</dbReference>
<dbReference type="SUPFAM" id="SSF81665">
    <property type="entry name" value="Calcium ATPase, transmembrane domain M"/>
    <property type="match status" value="1"/>
</dbReference>
<dbReference type="SUPFAM" id="SSF81653">
    <property type="entry name" value="Calcium ATPase, transduction domain A"/>
    <property type="match status" value="1"/>
</dbReference>
<comment type="function">
    <text evidence="16">Part of the high-affinity ATP-driven potassium transport (or Kdp) system, which catalyzes the hydrolysis of ATP coupled with the electrogenic transport of potassium into the cytoplasm. This subunit is responsible for energy coupling to the transport system and for the release of the potassium ions to the cytoplasm.</text>
</comment>
<evidence type="ECO:0000313" key="20">
    <source>
        <dbReference type="Proteomes" id="UP000269438"/>
    </source>
</evidence>
<evidence type="ECO:0000256" key="15">
    <source>
        <dbReference type="ARBA" id="ARBA00023136"/>
    </source>
</evidence>
<dbReference type="OrthoDB" id="7059309at2"/>
<dbReference type="InterPro" id="IPR023299">
    <property type="entry name" value="ATPase_P-typ_cyto_dom_N"/>
</dbReference>
<dbReference type="RefSeq" id="WP_121688773.1">
    <property type="nucleotide sequence ID" value="NZ_RCUY01000009.1"/>
</dbReference>
<dbReference type="GO" id="GO:0016887">
    <property type="term" value="F:ATP hydrolysis activity"/>
    <property type="evidence" value="ECO:0007669"/>
    <property type="project" value="InterPro"/>
</dbReference>
<evidence type="ECO:0000256" key="11">
    <source>
        <dbReference type="ARBA" id="ARBA00022958"/>
    </source>
</evidence>
<protein>
    <recommendedName>
        <fullName evidence="16">Potassium-transporting ATPase ATP-binding subunit</fullName>
        <ecNumber evidence="16">7.2.2.6</ecNumber>
    </recommendedName>
    <alternativeName>
        <fullName evidence="16">ATP phosphohydrolase [potassium-transporting] B chain</fullName>
    </alternativeName>
    <alternativeName>
        <fullName evidence="16">Potassium-binding and translocating subunit B</fullName>
    </alternativeName>
    <alternativeName>
        <fullName evidence="16">Potassium-translocating ATPase B chain</fullName>
    </alternativeName>
</protein>
<keyword evidence="20" id="KW-1185">Reference proteome</keyword>
<dbReference type="GO" id="GO:0005524">
    <property type="term" value="F:ATP binding"/>
    <property type="evidence" value="ECO:0007669"/>
    <property type="project" value="UniProtKB-UniRule"/>
</dbReference>
<feature type="transmembrane region" description="Helical" evidence="16">
    <location>
        <begin position="240"/>
        <end position="261"/>
    </location>
</feature>
<comment type="subcellular location">
    <subcellularLocation>
        <location evidence="1 16">Cell membrane</location>
        <topology evidence="1 16">Multi-pass membrane protein</topology>
    </subcellularLocation>
</comment>
<organism evidence="19 20">
    <name type="scientific">Mycetocola lacteus</name>
    <dbReference type="NCBI Taxonomy" id="76637"/>
    <lineage>
        <taxon>Bacteria</taxon>
        <taxon>Bacillati</taxon>
        <taxon>Actinomycetota</taxon>
        <taxon>Actinomycetes</taxon>
        <taxon>Micrococcales</taxon>
        <taxon>Microbacteriaceae</taxon>
        <taxon>Mycetocola</taxon>
    </lineage>
</organism>
<proteinExistence type="inferred from homology"/>
<evidence type="ECO:0000256" key="5">
    <source>
        <dbReference type="ARBA" id="ARBA00022553"/>
    </source>
</evidence>
<feature type="binding site" evidence="16">
    <location>
        <begin position="398"/>
        <end position="405"/>
    </location>
    <ligand>
        <name>ATP</name>
        <dbReference type="ChEBI" id="CHEBI:30616"/>
    </ligand>
</feature>
<gene>
    <name evidence="16 19" type="primary">kdpB</name>
    <name evidence="19" type="ORF">D9V34_10565</name>
</gene>
<dbReference type="PRINTS" id="PR00119">
    <property type="entry name" value="CATATPASE"/>
</dbReference>
<evidence type="ECO:0000256" key="3">
    <source>
        <dbReference type="ARBA" id="ARBA00022475"/>
    </source>
</evidence>
<feature type="binding site" evidence="16">
    <location>
        <position position="545"/>
    </location>
    <ligand>
        <name>Mg(2+)</name>
        <dbReference type="ChEBI" id="CHEBI:18420"/>
    </ligand>
</feature>
<evidence type="ECO:0000256" key="6">
    <source>
        <dbReference type="ARBA" id="ARBA00022692"/>
    </source>
</evidence>
<keyword evidence="13 16" id="KW-1133">Transmembrane helix</keyword>
<feature type="region of interest" description="Disordered" evidence="17">
    <location>
        <begin position="1"/>
        <end position="42"/>
    </location>
</feature>
<feature type="binding site" evidence="16">
    <location>
        <position position="417"/>
    </location>
    <ligand>
        <name>ATP</name>
        <dbReference type="ChEBI" id="CHEBI:30616"/>
    </ligand>
</feature>
<dbReference type="Pfam" id="PF00122">
    <property type="entry name" value="E1-E2_ATPase"/>
    <property type="match status" value="1"/>
</dbReference>
<dbReference type="InterPro" id="IPR018303">
    <property type="entry name" value="ATPase_P-typ_P_site"/>
</dbReference>
<evidence type="ECO:0000313" key="19">
    <source>
        <dbReference type="EMBL" id="RLP82235.1"/>
    </source>
</evidence>
<feature type="transmembrane region" description="Helical" evidence="16">
    <location>
        <begin position="273"/>
        <end position="297"/>
    </location>
</feature>
<evidence type="ECO:0000256" key="2">
    <source>
        <dbReference type="ARBA" id="ARBA00022448"/>
    </source>
</evidence>
<dbReference type="EMBL" id="RCUY01000009">
    <property type="protein sequence ID" value="RLP82235.1"/>
    <property type="molecule type" value="Genomic_DNA"/>
</dbReference>
<dbReference type="InterPro" id="IPR006391">
    <property type="entry name" value="P-type_ATPase_bsu_IA"/>
</dbReference>
<keyword evidence="14 16" id="KW-0406">Ion transport</keyword>
<feature type="transmembrane region" description="Helical" evidence="16">
    <location>
        <begin position="681"/>
        <end position="706"/>
    </location>
</feature>
<comment type="caution">
    <text evidence="19">The sequence shown here is derived from an EMBL/GenBank/DDBJ whole genome shotgun (WGS) entry which is preliminary data.</text>
</comment>
<evidence type="ECO:0000256" key="7">
    <source>
        <dbReference type="ARBA" id="ARBA00022723"/>
    </source>
</evidence>
<feature type="domain" description="P-type ATPase A" evidence="18">
    <location>
        <begin position="127"/>
        <end position="229"/>
    </location>
</feature>
<dbReference type="Gene3D" id="3.40.50.1000">
    <property type="entry name" value="HAD superfamily/HAD-like"/>
    <property type="match status" value="1"/>
</dbReference>
<accession>A0A3L7AQJ9</accession>
<dbReference type="Gene3D" id="2.70.150.10">
    <property type="entry name" value="Calcium-transporting ATPase, cytoplasmic transduction domain A"/>
    <property type="match status" value="1"/>
</dbReference>
<reference evidence="19 20" key="1">
    <citation type="submission" date="2018-10" db="EMBL/GenBank/DDBJ databases">
        <authorList>
            <person name="Li J."/>
        </authorList>
    </citation>
    <scope>NUCLEOTIDE SEQUENCE [LARGE SCALE GENOMIC DNA]</scope>
    <source>
        <strain evidence="19 20">JCM 11654</strain>
    </source>
</reference>
<name>A0A3L7AQJ9_9MICO</name>
<evidence type="ECO:0000256" key="13">
    <source>
        <dbReference type="ARBA" id="ARBA00022989"/>
    </source>
</evidence>
<dbReference type="NCBIfam" id="TIGR01494">
    <property type="entry name" value="ATPase_P-type"/>
    <property type="match status" value="2"/>
</dbReference>
<feature type="transmembrane region" description="Helical" evidence="16">
    <location>
        <begin position="89"/>
        <end position="110"/>
    </location>
</feature>
<keyword evidence="19" id="KW-0378">Hydrolase</keyword>
<dbReference type="SUPFAM" id="SSF56784">
    <property type="entry name" value="HAD-like"/>
    <property type="match status" value="1"/>
</dbReference>
<evidence type="ECO:0000256" key="17">
    <source>
        <dbReference type="SAM" id="MobiDB-lite"/>
    </source>
</evidence>
<dbReference type="PANTHER" id="PTHR43743">
    <property type="entry name" value="POTASSIUM-TRANSPORTING ATPASE ATP-BINDING SUBUNIT"/>
    <property type="match status" value="1"/>
</dbReference>
<dbReference type="SFLD" id="SFLDS00003">
    <property type="entry name" value="Haloacid_Dehalogenase"/>
    <property type="match status" value="1"/>
</dbReference>
<feature type="active site" description="4-aspartylphosphate intermediate" evidence="16">
    <location>
        <position position="328"/>
    </location>
</feature>
<dbReference type="SFLD" id="SFLDF00027">
    <property type="entry name" value="p-type_atpase"/>
    <property type="match status" value="1"/>
</dbReference>
<feature type="transmembrane region" description="Helical" evidence="16">
    <location>
        <begin position="614"/>
        <end position="637"/>
    </location>
</feature>
<evidence type="ECO:0000256" key="4">
    <source>
        <dbReference type="ARBA" id="ARBA00022538"/>
    </source>
</evidence>
<comment type="subunit">
    <text evidence="16">The system is composed of three essential subunits: KdpA, KdpB and KdpC.</text>
</comment>
<keyword evidence="11 16" id="KW-0630">Potassium</keyword>
<comment type="catalytic activity">
    <reaction evidence="16">
        <text>K(+)(out) + ATP + H2O = K(+)(in) + ADP + phosphate + H(+)</text>
        <dbReference type="Rhea" id="RHEA:16777"/>
        <dbReference type="ChEBI" id="CHEBI:15377"/>
        <dbReference type="ChEBI" id="CHEBI:15378"/>
        <dbReference type="ChEBI" id="CHEBI:29103"/>
        <dbReference type="ChEBI" id="CHEBI:30616"/>
        <dbReference type="ChEBI" id="CHEBI:43474"/>
        <dbReference type="ChEBI" id="CHEBI:456216"/>
        <dbReference type="EC" id="7.2.2.6"/>
    </reaction>
</comment>
<dbReference type="Proteomes" id="UP000269438">
    <property type="component" value="Unassembled WGS sequence"/>
</dbReference>
<feature type="transmembrane region" description="Helical" evidence="16">
    <location>
        <begin position="643"/>
        <end position="661"/>
    </location>
</feature>
<evidence type="ECO:0000256" key="10">
    <source>
        <dbReference type="ARBA" id="ARBA00022842"/>
    </source>
</evidence>
<keyword evidence="9 16" id="KW-0067">ATP-binding</keyword>
<dbReference type="AlphaFoldDB" id="A0A3L7AQJ9"/>
<evidence type="ECO:0000256" key="8">
    <source>
        <dbReference type="ARBA" id="ARBA00022741"/>
    </source>
</evidence>
<keyword evidence="8 16" id="KW-0547">Nucleotide-binding</keyword>
<dbReference type="InterPro" id="IPR008250">
    <property type="entry name" value="ATPase_P-typ_transduc_dom_A_sf"/>
</dbReference>
<dbReference type="EC" id="7.2.2.6" evidence="16"/>
<dbReference type="InterPro" id="IPR023298">
    <property type="entry name" value="ATPase_P-typ_TM_dom_sf"/>
</dbReference>
<keyword evidence="7 16" id="KW-0479">Metal-binding</keyword>
<evidence type="ECO:0000259" key="18">
    <source>
        <dbReference type="Pfam" id="PF00122"/>
    </source>
</evidence>
<feature type="binding site" evidence="16">
    <location>
        <position position="549"/>
    </location>
    <ligand>
        <name>Mg(2+)</name>
        <dbReference type="ChEBI" id="CHEBI:18420"/>
    </ligand>
</feature>
<keyword evidence="6 16" id="KW-0812">Transmembrane</keyword>
<dbReference type="InterPro" id="IPR001757">
    <property type="entry name" value="P_typ_ATPase"/>
</dbReference>
<dbReference type="GO" id="GO:0000287">
    <property type="term" value="F:magnesium ion binding"/>
    <property type="evidence" value="ECO:0007669"/>
    <property type="project" value="UniProtKB-UniRule"/>
</dbReference>
<evidence type="ECO:0000256" key="16">
    <source>
        <dbReference type="HAMAP-Rule" id="MF_00285"/>
    </source>
</evidence>
<keyword evidence="4 16" id="KW-0633">Potassium transport</keyword>
<evidence type="ECO:0000256" key="1">
    <source>
        <dbReference type="ARBA" id="ARBA00004651"/>
    </source>
</evidence>
<dbReference type="Pfam" id="PF00702">
    <property type="entry name" value="Hydrolase"/>
    <property type="match status" value="1"/>
</dbReference>
<evidence type="ECO:0000256" key="14">
    <source>
        <dbReference type="ARBA" id="ARBA00023065"/>
    </source>
</evidence>
<sequence length="710" mass="73834">MTTPTTETTSDPLGSTVSTSTTTSAKPSAAATARTSGGAFSPRQMVSSLPAALRKLDPRIMIKTPVMFLVEVGAAFTTVMAIISPSLFAWGIAIWLWLTVVFANLAEAVAEGRGRAQADSLRAARTTTTAARLDANGHIEIVPATALRRDDRVRVRAGEVIPGDGDVIEGAATVDESAVTGESAPVIRESGGDRCAVTGGTRVLSDTIIVQITSEPGETFLDRMIALVEGATRQKTPNEIALNILLAVLTIIFLLVILNLQPLAIFSGARQSLIVLTALLVCLIPTTIGALLSAIGIAGMDRLVQRGVLARSGRAVEAAGDVSTLLLDKTGTITEGDRKATGLLPVTGVSADDLARAARLSSLADETPEGRSVVTFAEEQFPAQSAIAAPADAEFVPFQAKTRMSAIVLPTGEKIVKGATNEVLAWVEAHEGTVPADARTIADEVSAGGGTALVVATHAPEMPARVLGVIRLSDIVKAGMPERFARLRAMGIRTVMITGDNRLTAQAIAAEAGVDDFLAEATPEDKLALIRREQEGGHLVAMTGDGTNDAPALAQADVGVAMNTGTSAAKEAGNMVDLDSDPTKLIEIVEIGKQLLITRGALTTFSIANDVAKYFAVIPAMFVAAFPGLAALNIMGLHSPESAILSAVIFNALVIIVLIPLALRGVRYRPQAAAKLLGHNLLVFGVGGLIIPFLGIKVIDLILTLIPGLN</sequence>
<dbReference type="InterPro" id="IPR059000">
    <property type="entry name" value="ATPase_P-type_domA"/>
</dbReference>
<keyword evidence="10 16" id="KW-0460">Magnesium</keyword>
<dbReference type="HAMAP" id="MF_00285">
    <property type="entry name" value="KdpB"/>
    <property type="match status" value="1"/>
</dbReference>
<feature type="transmembrane region" description="Helical" evidence="16">
    <location>
        <begin position="64"/>
        <end position="83"/>
    </location>
</feature>
<dbReference type="InterPro" id="IPR036412">
    <property type="entry name" value="HAD-like_sf"/>
</dbReference>
<dbReference type="InterPro" id="IPR023214">
    <property type="entry name" value="HAD_sf"/>
</dbReference>
<dbReference type="SFLD" id="SFLDG00002">
    <property type="entry name" value="C1.7:_P-type_atpase_like"/>
    <property type="match status" value="1"/>
</dbReference>
<keyword evidence="3 16" id="KW-1003">Cell membrane</keyword>
<dbReference type="Gene3D" id="3.40.1110.10">
    <property type="entry name" value="Calcium-transporting ATPase, cytoplasmic domain N"/>
    <property type="match status" value="1"/>
</dbReference>
<dbReference type="GO" id="GO:0008556">
    <property type="term" value="F:P-type potassium transmembrane transporter activity"/>
    <property type="evidence" value="ECO:0007669"/>
    <property type="project" value="UniProtKB-UniRule"/>
</dbReference>
<dbReference type="PROSITE" id="PS00154">
    <property type="entry name" value="ATPASE_E1_E2"/>
    <property type="match status" value="1"/>
</dbReference>
<keyword evidence="5 16" id="KW-0597">Phosphoprotein</keyword>
<dbReference type="PANTHER" id="PTHR43743:SF1">
    <property type="entry name" value="POTASSIUM-TRANSPORTING ATPASE ATP-BINDING SUBUNIT"/>
    <property type="match status" value="1"/>
</dbReference>
<evidence type="ECO:0000256" key="9">
    <source>
        <dbReference type="ARBA" id="ARBA00022840"/>
    </source>
</evidence>
<evidence type="ECO:0000256" key="12">
    <source>
        <dbReference type="ARBA" id="ARBA00022967"/>
    </source>
</evidence>
<dbReference type="GO" id="GO:0005886">
    <property type="term" value="C:plasma membrane"/>
    <property type="evidence" value="ECO:0007669"/>
    <property type="project" value="UniProtKB-SubCell"/>
</dbReference>
<comment type="similarity">
    <text evidence="16">Belongs to the cation transport ATPase (P-type) (TC 3.A.3) family. Type IA subfamily.</text>
</comment>
<feature type="compositionally biased region" description="Low complexity" evidence="17">
    <location>
        <begin position="1"/>
        <end position="39"/>
    </location>
</feature>
<feature type="binding site" evidence="16">
    <location>
        <position position="369"/>
    </location>
    <ligand>
        <name>ATP</name>
        <dbReference type="ChEBI" id="CHEBI:30616"/>
    </ligand>
</feature>
<keyword evidence="2 16" id="KW-0813">Transport</keyword>